<feature type="transmembrane region" description="Helical" evidence="7">
    <location>
        <begin position="327"/>
        <end position="349"/>
    </location>
</feature>
<feature type="transmembrane region" description="Helical" evidence="7">
    <location>
        <begin position="238"/>
        <end position="259"/>
    </location>
</feature>
<dbReference type="InterPro" id="IPR050171">
    <property type="entry name" value="MFS_Transporters"/>
</dbReference>
<dbReference type="EMBL" id="DTAD01000023">
    <property type="protein sequence ID" value="HGN89900.1"/>
    <property type="molecule type" value="Genomic_DNA"/>
</dbReference>
<dbReference type="EMBL" id="DTCM01000040">
    <property type="protein sequence ID" value="HGL40692.1"/>
    <property type="molecule type" value="Genomic_DNA"/>
</dbReference>
<evidence type="ECO:0000256" key="6">
    <source>
        <dbReference type="ARBA" id="ARBA00023136"/>
    </source>
</evidence>
<dbReference type="PROSITE" id="PS50850">
    <property type="entry name" value="MFS"/>
    <property type="match status" value="1"/>
</dbReference>
<feature type="transmembrane region" description="Helical" evidence="7">
    <location>
        <begin position="44"/>
        <end position="62"/>
    </location>
</feature>
<gene>
    <name evidence="11" type="ORF">ENM30_02830</name>
    <name evidence="10" type="ORF">ENT82_02065</name>
    <name evidence="9" type="ORF">ENU43_03380</name>
</gene>
<reference evidence="10" key="1">
    <citation type="journal article" date="2020" name="mSystems">
        <title>Genome- and Community-Level Interaction Insights into Carbon Utilization and Element Cycling Functions of Hydrothermarchaeota in Hydrothermal Sediment.</title>
        <authorList>
            <person name="Zhou Z."/>
            <person name="Liu Y."/>
            <person name="Xu W."/>
            <person name="Pan J."/>
            <person name="Luo Z.H."/>
            <person name="Li M."/>
        </authorList>
    </citation>
    <scope>NUCLEOTIDE SEQUENCE [LARGE SCALE GENOMIC DNA]</scope>
    <source>
        <strain evidence="11">SpSt-1073</strain>
        <strain evidence="10">SpSt-613</strain>
        <strain evidence="9">SpSt-669</strain>
    </source>
</reference>
<dbReference type="GO" id="GO:0005886">
    <property type="term" value="C:plasma membrane"/>
    <property type="evidence" value="ECO:0007669"/>
    <property type="project" value="UniProtKB-SubCell"/>
</dbReference>
<evidence type="ECO:0000256" key="5">
    <source>
        <dbReference type="ARBA" id="ARBA00022989"/>
    </source>
</evidence>
<evidence type="ECO:0000256" key="2">
    <source>
        <dbReference type="ARBA" id="ARBA00022448"/>
    </source>
</evidence>
<comment type="caution">
    <text evidence="10">The sequence shown here is derived from an EMBL/GenBank/DDBJ whole genome shotgun (WGS) entry which is preliminary data.</text>
</comment>
<evidence type="ECO:0000256" key="4">
    <source>
        <dbReference type="ARBA" id="ARBA00022692"/>
    </source>
</evidence>
<dbReference type="GO" id="GO:0022857">
    <property type="term" value="F:transmembrane transporter activity"/>
    <property type="evidence" value="ECO:0007669"/>
    <property type="project" value="InterPro"/>
</dbReference>
<dbReference type="AlphaFoldDB" id="A0A7C4E0M2"/>
<dbReference type="SUPFAM" id="SSF103473">
    <property type="entry name" value="MFS general substrate transporter"/>
    <property type="match status" value="1"/>
</dbReference>
<evidence type="ECO:0000259" key="8">
    <source>
        <dbReference type="PROSITE" id="PS50850"/>
    </source>
</evidence>
<feature type="transmembrane region" description="Helical" evidence="7">
    <location>
        <begin position="163"/>
        <end position="181"/>
    </location>
</feature>
<evidence type="ECO:0000313" key="10">
    <source>
        <dbReference type="EMBL" id="HGN89900.1"/>
    </source>
</evidence>
<comment type="subcellular location">
    <subcellularLocation>
        <location evidence="1">Cell membrane</location>
        <topology evidence="1">Multi-pass membrane protein</topology>
    </subcellularLocation>
</comment>
<dbReference type="EMBL" id="DRXG01000056">
    <property type="protein sequence ID" value="HHN52228.1"/>
    <property type="molecule type" value="Genomic_DNA"/>
</dbReference>
<proteinExistence type="predicted"/>
<dbReference type="Pfam" id="PF07690">
    <property type="entry name" value="MFS_1"/>
    <property type="match status" value="2"/>
</dbReference>
<evidence type="ECO:0000256" key="7">
    <source>
        <dbReference type="SAM" id="Phobius"/>
    </source>
</evidence>
<keyword evidence="3" id="KW-1003">Cell membrane</keyword>
<feature type="transmembrane region" description="Helical" evidence="7">
    <location>
        <begin position="292"/>
        <end position="315"/>
    </location>
</feature>
<evidence type="ECO:0000313" key="9">
    <source>
        <dbReference type="EMBL" id="HGL40692.1"/>
    </source>
</evidence>
<evidence type="ECO:0000256" key="3">
    <source>
        <dbReference type="ARBA" id="ARBA00022475"/>
    </source>
</evidence>
<keyword evidence="6 7" id="KW-0472">Membrane</keyword>
<feature type="transmembrane region" description="Helical" evidence="7">
    <location>
        <begin position="139"/>
        <end position="157"/>
    </location>
</feature>
<dbReference type="Gene3D" id="1.20.1250.20">
    <property type="entry name" value="MFS general substrate transporter like domains"/>
    <property type="match status" value="2"/>
</dbReference>
<sequence>MRKKFAALLLTWVSWFWSHGTRVGISAITPFLRQRYSMSTPEAAAVPGILNLGFYGFAVLSGKVPSKTGYRNTAAAAALGSAAFMLAAAILDNRFFLYVAVFMTGIFLSLHLPSAIPWLGTLFKGGRQGFIIGVHESAAPAGQTLGPIILAFLVSAAGVSYMFALWSLIPLFAGLGLLLFFRMDRQMPAKVQGGGEKILGAGFLALTLVTVANLVGNLGVVAIVPLHLVDTFGLEKTFVATVVGVSRFLGVFGQPLGGYLHDRYGFYRVALAVTVANFFSNIYMILAPYNPVYPVVMTLQAFVTAMYFPLVYSHLVKTHGAQASQYLGSMFFIAGLAGPTTAPILAGLIAERFGYAVALGYPAALALAGTLTMLYLRKGKNMLSRVNQG</sequence>
<feature type="transmembrane region" description="Helical" evidence="7">
    <location>
        <begin position="74"/>
        <end position="91"/>
    </location>
</feature>
<dbReference type="InterPro" id="IPR036259">
    <property type="entry name" value="MFS_trans_sf"/>
</dbReference>
<name>A0A7C4E0M2_CALS0</name>
<keyword evidence="2" id="KW-0813">Transport</keyword>
<keyword evidence="5 7" id="KW-1133">Transmembrane helix</keyword>
<feature type="transmembrane region" description="Helical" evidence="7">
    <location>
        <begin position="266"/>
        <end position="286"/>
    </location>
</feature>
<evidence type="ECO:0000313" key="11">
    <source>
        <dbReference type="EMBL" id="HHN52228.1"/>
    </source>
</evidence>
<organism evidence="10">
    <name type="scientific">Caldiarchaeum subterraneum</name>
    <dbReference type="NCBI Taxonomy" id="311458"/>
    <lineage>
        <taxon>Archaea</taxon>
        <taxon>Nitrososphaerota</taxon>
        <taxon>Candidatus Caldarchaeales</taxon>
        <taxon>Candidatus Caldarchaeaceae</taxon>
        <taxon>Candidatus Caldarchaeum</taxon>
    </lineage>
</organism>
<keyword evidence="4 7" id="KW-0812">Transmembrane</keyword>
<feature type="transmembrane region" description="Helical" evidence="7">
    <location>
        <begin position="355"/>
        <end position="376"/>
    </location>
</feature>
<feature type="domain" description="Major facilitator superfamily (MFS) profile" evidence="8">
    <location>
        <begin position="7"/>
        <end position="381"/>
    </location>
</feature>
<evidence type="ECO:0000256" key="1">
    <source>
        <dbReference type="ARBA" id="ARBA00004651"/>
    </source>
</evidence>
<feature type="transmembrane region" description="Helical" evidence="7">
    <location>
        <begin position="97"/>
        <end position="119"/>
    </location>
</feature>
<dbReference type="InterPro" id="IPR011701">
    <property type="entry name" value="MFS"/>
</dbReference>
<dbReference type="PANTHER" id="PTHR23517:SF3">
    <property type="entry name" value="INTEGRAL MEMBRANE TRANSPORT PROTEIN"/>
    <property type="match status" value="1"/>
</dbReference>
<dbReference type="InterPro" id="IPR020846">
    <property type="entry name" value="MFS_dom"/>
</dbReference>
<accession>A0A7C4E0M2</accession>
<protein>
    <submittedName>
        <fullName evidence="10">MFS transporter</fullName>
    </submittedName>
</protein>
<dbReference type="PANTHER" id="PTHR23517">
    <property type="entry name" value="RESISTANCE PROTEIN MDTM, PUTATIVE-RELATED-RELATED"/>
    <property type="match status" value="1"/>
</dbReference>
<feature type="transmembrane region" description="Helical" evidence="7">
    <location>
        <begin position="202"/>
        <end position="226"/>
    </location>
</feature>